<dbReference type="RefSeq" id="WP_120196936.1">
    <property type="nucleotide sequence ID" value="NZ_MCIA01000016.1"/>
</dbReference>
<sequence length="861" mass="98950">MIRLNDALDGNTGNYILPFLWLHGEEENVLRETVQKIEESGIKAFCIEARPHPDFLKATWWRDIDILMEEAKKREMKMWILDDSHFPTGFANGEVKNNYPHLQKKFLTCKVLDFFGPVPHAQAIIRYAYRTAQDELIAVVLGKKTGYEKVDPETLVDITAQVVDDKVVTFDLQEGEWSVMIVISTYAGGEKETEGYLNPIVPEATDVLIHTVYEAHYEKYKDEFGKTIAGFFSDEPRFGNMHGANGSIGRVDMDLPWRDDLDELISKKRGEECGKYLPLLFIDGGETGHQIRYEYMDLVSKLYSEHFNKRISKWCTSHGIEYIGHTIEDNNAHSRLGYGAGHFFRAMAHQDMAGIDVVLHQLLPGMDNGMFKSKTKEGWDGEFFHYALGKLGSSLGHQNPKMQGRTMCEVFGAYGWAEGNKLMKWIIDYMLVRGVNYFVPHAFDPKEYPDADCPPHFYAHGRDPQFSGFRMLMNYTNRLSHLFNGGVHRAPMGIIYHGEAEWSGDYMLLQKPARELTRNQIDFDILPIDCLLAAQATERGVIINQETFKGLVIPYAEALPSDFLIKLLEFTEHKIPLYWLNELPVRTSDGKNAMAVIEKLRNSQYLKIVSETQLASTIKQDGLPEVLVDSYEPYLRYYHYEHKDGDIYFFVNEHPYNSVHTKVTLPSEGDCLIYDAMENCLIESNQPLDINLSPYESRVLIYPHSYEDKKPSRELELVAEQSLPGPYEISFACYPDFSDFKDIKTLEQLKPIQEIEGYENFAGFIRYEVNADVLKAEQVRLKLEGVAEGVKLWVNDEFIGEKICPPYEFDMTKAIKNGKNQFRMEVSTTLVRERYDFLSQFMIIEPIGINGSITIKSYRVQ</sequence>
<dbReference type="PANTHER" id="PTHR36848:SF2">
    <property type="entry name" value="SECRETED PROTEIN"/>
    <property type="match status" value="1"/>
</dbReference>
<dbReference type="EMBL" id="MCIA01000016">
    <property type="protein sequence ID" value="RKD31762.1"/>
    <property type="molecule type" value="Genomic_DNA"/>
</dbReference>
<gene>
    <name evidence="1" type="ORF">BET01_19790</name>
</gene>
<name>A0A419T2S9_9FIRM</name>
<comment type="caution">
    <text evidence="1">The sequence shown here is derived from an EMBL/GenBank/DDBJ whole genome shotgun (WGS) entry which is preliminary data.</text>
</comment>
<dbReference type="Gene3D" id="2.60.120.260">
    <property type="entry name" value="Galactose-binding domain-like"/>
    <property type="match status" value="1"/>
</dbReference>
<evidence type="ECO:0000313" key="2">
    <source>
        <dbReference type="Proteomes" id="UP000284277"/>
    </source>
</evidence>
<dbReference type="PANTHER" id="PTHR36848">
    <property type="entry name" value="DNA-BINDING PROTEIN (PUTATIVE SECRETED PROTEIN)-RELATED"/>
    <property type="match status" value="1"/>
</dbReference>
<dbReference type="InterPro" id="IPR053161">
    <property type="entry name" value="Ulvan_degrading_GH"/>
</dbReference>
<dbReference type="OrthoDB" id="9761519at2"/>
<dbReference type="Proteomes" id="UP000284277">
    <property type="component" value="Unassembled WGS sequence"/>
</dbReference>
<reference evidence="1 2" key="1">
    <citation type="submission" date="2016-08" db="EMBL/GenBank/DDBJ databases">
        <title>A new outlook on sporulation: Clostridium algidixylanolyticum.</title>
        <authorList>
            <person name="Poppleton D.I."/>
            <person name="Gribaldo S."/>
        </authorList>
    </citation>
    <scope>NUCLEOTIDE SEQUENCE [LARGE SCALE GENOMIC DNA]</scope>
    <source>
        <strain evidence="1 2">SPL73</strain>
    </source>
</reference>
<keyword evidence="2" id="KW-1185">Reference proteome</keyword>
<dbReference type="InterPro" id="IPR008979">
    <property type="entry name" value="Galactose-bd-like_sf"/>
</dbReference>
<proteinExistence type="predicted"/>
<dbReference type="AlphaFoldDB" id="A0A419T2S9"/>
<evidence type="ECO:0000313" key="1">
    <source>
        <dbReference type="EMBL" id="RKD31762.1"/>
    </source>
</evidence>
<dbReference type="SUPFAM" id="SSF49785">
    <property type="entry name" value="Galactose-binding domain-like"/>
    <property type="match status" value="1"/>
</dbReference>
<dbReference type="GO" id="GO:0016787">
    <property type="term" value="F:hydrolase activity"/>
    <property type="evidence" value="ECO:0007669"/>
    <property type="project" value="UniProtKB-KW"/>
</dbReference>
<organism evidence="1 2">
    <name type="scientific">Lacrimispora algidixylanolytica</name>
    <dbReference type="NCBI Taxonomy" id="94868"/>
    <lineage>
        <taxon>Bacteria</taxon>
        <taxon>Bacillati</taxon>
        <taxon>Bacillota</taxon>
        <taxon>Clostridia</taxon>
        <taxon>Lachnospirales</taxon>
        <taxon>Lachnospiraceae</taxon>
        <taxon>Lacrimispora</taxon>
    </lineage>
</organism>
<keyword evidence="1" id="KW-0378">Hydrolase</keyword>
<protein>
    <submittedName>
        <fullName evidence="1">Glycoside hydrolase</fullName>
    </submittedName>
</protein>
<accession>A0A419T2S9</accession>